<keyword evidence="3" id="KW-1185">Reference proteome</keyword>
<reference evidence="2 3" key="1">
    <citation type="submission" date="2024-01" db="EMBL/GenBank/DDBJ databases">
        <title>Novel species of the genus Luteimonas isolated from rivers.</title>
        <authorList>
            <person name="Lu H."/>
        </authorList>
    </citation>
    <scope>NUCLEOTIDE SEQUENCE [LARGE SCALE GENOMIC DNA]</scope>
    <source>
        <strain evidence="2 3">SMYT11W</strain>
    </source>
</reference>
<name>A0ABU7WI11_9GAMM</name>
<comment type="caution">
    <text evidence="2">The sequence shown here is derived from an EMBL/GenBank/DDBJ whole genome shotgun (WGS) entry which is preliminary data.</text>
</comment>
<evidence type="ECO:0000313" key="2">
    <source>
        <dbReference type="EMBL" id="MEF3083614.1"/>
    </source>
</evidence>
<protein>
    <submittedName>
        <fullName evidence="2">Uncharacterized protein</fullName>
    </submittedName>
</protein>
<evidence type="ECO:0000313" key="3">
    <source>
        <dbReference type="Proteomes" id="UP001358324"/>
    </source>
</evidence>
<evidence type="ECO:0000256" key="1">
    <source>
        <dbReference type="SAM" id="Phobius"/>
    </source>
</evidence>
<gene>
    <name evidence="2" type="ORF">V3391_15465</name>
</gene>
<keyword evidence="1" id="KW-0812">Transmembrane</keyword>
<keyword evidence="1" id="KW-0472">Membrane</keyword>
<feature type="transmembrane region" description="Helical" evidence="1">
    <location>
        <begin position="51"/>
        <end position="74"/>
    </location>
</feature>
<feature type="transmembrane region" description="Helical" evidence="1">
    <location>
        <begin position="7"/>
        <end position="31"/>
    </location>
</feature>
<feature type="transmembrane region" description="Helical" evidence="1">
    <location>
        <begin position="81"/>
        <end position="98"/>
    </location>
</feature>
<dbReference type="EMBL" id="JAZHBM010000003">
    <property type="protein sequence ID" value="MEF3083614.1"/>
    <property type="molecule type" value="Genomic_DNA"/>
</dbReference>
<keyword evidence="1" id="KW-1133">Transmembrane helix</keyword>
<dbReference type="Proteomes" id="UP001358324">
    <property type="component" value="Unassembled WGS sequence"/>
</dbReference>
<organism evidence="2 3">
    <name type="scientific">Luteimonas flava</name>
    <dbReference type="NCBI Taxonomy" id="3115822"/>
    <lineage>
        <taxon>Bacteria</taxon>
        <taxon>Pseudomonadati</taxon>
        <taxon>Pseudomonadota</taxon>
        <taxon>Gammaproteobacteria</taxon>
        <taxon>Lysobacterales</taxon>
        <taxon>Lysobacteraceae</taxon>
        <taxon>Luteimonas</taxon>
    </lineage>
</organism>
<accession>A0ABU7WI11</accession>
<dbReference type="RefSeq" id="WP_332079321.1">
    <property type="nucleotide sequence ID" value="NZ_JAZHBM010000003.1"/>
</dbReference>
<sequence>MRILRQLLFVEISGLLSLLIVAVGMSVYGAIDSTRYADSLLSPAESAKLMFGYTLIIGFLPVFFIGSPGYLLLLRKHLARWPHALSLGVLPGFLVLAFEPSLGFWAIICGSFVALLTHVMCSHLGTKISFNPTPLRGAD</sequence>
<feature type="transmembrane region" description="Helical" evidence="1">
    <location>
        <begin position="104"/>
        <end position="126"/>
    </location>
</feature>
<proteinExistence type="predicted"/>